<organism evidence="3 4">
    <name type="scientific">Oceanobacillus sojae</name>
    <dbReference type="NCBI Taxonomy" id="582851"/>
    <lineage>
        <taxon>Bacteria</taxon>
        <taxon>Bacillati</taxon>
        <taxon>Bacillota</taxon>
        <taxon>Bacilli</taxon>
        <taxon>Bacillales</taxon>
        <taxon>Bacillaceae</taxon>
        <taxon>Oceanobacillus</taxon>
    </lineage>
</organism>
<feature type="transmembrane region" description="Helical" evidence="2">
    <location>
        <begin position="215"/>
        <end position="235"/>
    </location>
</feature>
<evidence type="ECO:0000313" key="3">
    <source>
        <dbReference type="EMBL" id="GEN88351.1"/>
    </source>
</evidence>
<feature type="coiled-coil region" evidence="1">
    <location>
        <begin position="408"/>
        <end position="452"/>
    </location>
</feature>
<sequence length="452" mass="51561">MNEEKYGSIKEVADQVIYEIPKSKTNLMDAEQLEELNRRDDLFFDFKRYSLEGDVVRIYYQKPQGYRSLSSFKAKSNDLKVNAALNILAVEKLVGTQYTTLIHPDNIYVNEQGDIKFAQRGIRFVLSADEFTRRQVIHEVKPIIIGLFSAVNYADINKINIDELAQEQPLIREIQEAVTIKELRNVISQFATVTNTIKTDGLLKKSFQKYNKSKIVVPAGLVLGMVLGMLLLYMIKVVPMTEASTAEADQQKELTEVKEALEAEIAENDKLIESYHLAVTGRVEEAIASFEGIEKLDEEAQHTLIEQYIKLGTVDSLIKASKLDPAYNVKVVNELRSIEGEEAQQAILDIESEAPEVTIEQAWINEDFERVIDIYGDLSDNDRAKYLAGSSYLELDNHKEALKLGEELNNKDMQINSLELKKEEIESKDMKKKKKEDEIKKINKQIKEIKES</sequence>
<accession>A0A511ZLM1</accession>
<evidence type="ECO:0000256" key="1">
    <source>
        <dbReference type="SAM" id="Coils"/>
    </source>
</evidence>
<dbReference type="AlphaFoldDB" id="A0A511ZLM1"/>
<protein>
    <recommendedName>
        <fullName evidence="5">Type VII secretion protein EssB</fullName>
    </recommendedName>
</protein>
<dbReference type="InterPro" id="IPR018778">
    <property type="entry name" value="T7SS_EssB"/>
</dbReference>
<keyword evidence="2" id="KW-0812">Transmembrane</keyword>
<dbReference type="Gene3D" id="1.10.510.10">
    <property type="entry name" value="Transferase(Phosphotransferase) domain 1"/>
    <property type="match status" value="1"/>
</dbReference>
<dbReference type="EMBL" id="BJYM01000013">
    <property type="protein sequence ID" value="GEN88351.1"/>
    <property type="molecule type" value="Genomic_DNA"/>
</dbReference>
<proteinExistence type="predicted"/>
<feature type="coiled-coil region" evidence="1">
    <location>
        <begin position="247"/>
        <end position="274"/>
    </location>
</feature>
<evidence type="ECO:0000256" key="2">
    <source>
        <dbReference type="SAM" id="Phobius"/>
    </source>
</evidence>
<dbReference type="Pfam" id="PF10140">
    <property type="entry name" value="YukC"/>
    <property type="match status" value="1"/>
</dbReference>
<name>A0A511ZLM1_9BACI</name>
<evidence type="ECO:0008006" key="5">
    <source>
        <dbReference type="Google" id="ProtNLM"/>
    </source>
</evidence>
<keyword evidence="2" id="KW-0472">Membrane</keyword>
<evidence type="ECO:0000313" key="4">
    <source>
        <dbReference type="Proteomes" id="UP000321558"/>
    </source>
</evidence>
<dbReference type="OrthoDB" id="4975281at2"/>
<comment type="caution">
    <text evidence="3">The sequence shown here is derived from an EMBL/GenBank/DDBJ whole genome shotgun (WGS) entry which is preliminary data.</text>
</comment>
<dbReference type="Proteomes" id="UP000321558">
    <property type="component" value="Unassembled WGS sequence"/>
</dbReference>
<keyword evidence="1" id="KW-0175">Coiled coil</keyword>
<gene>
    <name evidence="3" type="ORF">OSO01_30900</name>
</gene>
<reference evidence="3 4" key="1">
    <citation type="submission" date="2019-07" db="EMBL/GenBank/DDBJ databases">
        <title>Whole genome shotgun sequence of Oceanobacillus sojae NBRC 105379.</title>
        <authorList>
            <person name="Hosoyama A."/>
            <person name="Uohara A."/>
            <person name="Ohji S."/>
            <person name="Ichikawa N."/>
        </authorList>
    </citation>
    <scope>NUCLEOTIDE SEQUENCE [LARGE SCALE GENOMIC DNA]</scope>
    <source>
        <strain evidence="3 4">NBRC 105379</strain>
    </source>
</reference>
<dbReference type="STRING" id="582851.GCA_900162665_01866"/>
<keyword evidence="4" id="KW-1185">Reference proteome</keyword>
<dbReference type="RefSeq" id="WP_147211310.1">
    <property type="nucleotide sequence ID" value="NZ_BJYM01000013.1"/>
</dbReference>
<keyword evidence="2" id="KW-1133">Transmembrane helix</keyword>